<name>A0ABN8PRR9_9CNID</name>
<organism evidence="1 2">
    <name type="scientific">Porites evermanni</name>
    <dbReference type="NCBI Taxonomy" id="104178"/>
    <lineage>
        <taxon>Eukaryota</taxon>
        <taxon>Metazoa</taxon>
        <taxon>Cnidaria</taxon>
        <taxon>Anthozoa</taxon>
        <taxon>Hexacorallia</taxon>
        <taxon>Scleractinia</taxon>
        <taxon>Fungiina</taxon>
        <taxon>Poritidae</taxon>
        <taxon>Porites</taxon>
    </lineage>
</organism>
<proteinExistence type="predicted"/>
<reference evidence="1 2" key="1">
    <citation type="submission" date="2022-05" db="EMBL/GenBank/DDBJ databases">
        <authorList>
            <consortium name="Genoscope - CEA"/>
            <person name="William W."/>
        </authorList>
    </citation>
    <scope>NUCLEOTIDE SEQUENCE [LARGE SCALE GENOMIC DNA]</scope>
</reference>
<accession>A0ABN8PRR9</accession>
<sequence>MVLQQCLACNTLMTASSKACVCGHVLKEASRFIGGKRFSEYRAKLYSRLETENLRKEGRRNKPRKPENRFAVNHTSVKRNRKPIRKRFSCLRTNPVSSQLGKGCSNMVPTELLSRLPNALREINRKIAAQNFIWLELQIEKKIS</sequence>
<evidence type="ECO:0000313" key="2">
    <source>
        <dbReference type="Proteomes" id="UP001159427"/>
    </source>
</evidence>
<protein>
    <submittedName>
        <fullName evidence="1">Uncharacterized protein</fullName>
    </submittedName>
</protein>
<dbReference type="Proteomes" id="UP001159427">
    <property type="component" value="Unassembled WGS sequence"/>
</dbReference>
<comment type="caution">
    <text evidence="1">The sequence shown here is derived from an EMBL/GenBank/DDBJ whole genome shotgun (WGS) entry which is preliminary data.</text>
</comment>
<dbReference type="EMBL" id="CALNXI010000972">
    <property type="protein sequence ID" value="CAH3149480.1"/>
    <property type="molecule type" value="Genomic_DNA"/>
</dbReference>
<gene>
    <name evidence="1" type="ORF">PEVE_00044976</name>
</gene>
<evidence type="ECO:0000313" key="1">
    <source>
        <dbReference type="EMBL" id="CAH3149480.1"/>
    </source>
</evidence>
<keyword evidence="2" id="KW-1185">Reference proteome</keyword>